<comment type="caution">
    <text evidence="7">The sequence shown here is derived from an EMBL/GenBank/DDBJ whole genome shotgun (WGS) entry which is preliminary data.</text>
</comment>
<evidence type="ECO:0000256" key="1">
    <source>
        <dbReference type="ARBA" id="ARBA00004401"/>
    </source>
</evidence>
<keyword evidence="4" id="KW-1133">Transmembrane helix</keyword>
<reference evidence="7 8" key="1">
    <citation type="submission" date="2024-09" db="EMBL/GenBank/DDBJ databases">
        <title>A chromosome-level genome assembly of Gray's grenadier anchovy, Coilia grayii.</title>
        <authorList>
            <person name="Fu Z."/>
        </authorList>
    </citation>
    <scope>NUCLEOTIDE SEQUENCE [LARGE SCALE GENOMIC DNA]</scope>
    <source>
        <strain evidence="7">G4</strain>
        <tissue evidence="7">Muscle</tissue>
    </source>
</reference>
<evidence type="ECO:0000313" key="7">
    <source>
        <dbReference type="EMBL" id="KAL2102984.1"/>
    </source>
</evidence>
<dbReference type="Pfam" id="PF00326">
    <property type="entry name" value="Peptidase_S9"/>
    <property type="match status" value="1"/>
</dbReference>
<dbReference type="PANTHER" id="PTHR11731:SF21">
    <property type="entry name" value="INACTIVE DIPEPTIDYL PEPTIDASE 10"/>
    <property type="match status" value="1"/>
</dbReference>
<dbReference type="InterPro" id="IPR002469">
    <property type="entry name" value="Peptidase_S9B_N"/>
</dbReference>
<evidence type="ECO:0000259" key="5">
    <source>
        <dbReference type="Pfam" id="PF00326"/>
    </source>
</evidence>
<keyword evidence="4" id="KW-0812">Transmembrane</keyword>
<name>A0ABD1KUZ3_9TELE</name>
<feature type="transmembrane region" description="Helical" evidence="4">
    <location>
        <begin position="66"/>
        <end position="87"/>
    </location>
</feature>
<gene>
    <name evidence="7" type="ORF">ACEWY4_002152</name>
</gene>
<dbReference type="AlphaFoldDB" id="A0ABD1KUZ3"/>
<evidence type="ECO:0000256" key="3">
    <source>
        <dbReference type="SAM" id="MobiDB-lite"/>
    </source>
</evidence>
<dbReference type="EMBL" id="JBHFQA010000002">
    <property type="protein sequence ID" value="KAL2102984.1"/>
    <property type="molecule type" value="Genomic_DNA"/>
</dbReference>
<feature type="domain" description="Peptidase S9 prolyl oligopeptidase catalytic" evidence="5">
    <location>
        <begin position="613"/>
        <end position="812"/>
    </location>
</feature>
<dbReference type="InterPro" id="IPR001375">
    <property type="entry name" value="Peptidase_S9_cat"/>
</dbReference>
<feature type="domain" description="Dipeptidylpeptidase IV N-terminal" evidence="6">
    <location>
        <begin position="164"/>
        <end position="529"/>
    </location>
</feature>
<evidence type="ECO:0000256" key="4">
    <source>
        <dbReference type="SAM" id="Phobius"/>
    </source>
</evidence>
<proteinExistence type="predicted"/>
<keyword evidence="4" id="KW-0472">Membrane</keyword>
<dbReference type="Proteomes" id="UP001591681">
    <property type="component" value="Unassembled WGS sequence"/>
</dbReference>
<organism evidence="7 8">
    <name type="scientific">Coilia grayii</name>
    <name type="common">Gray's grenadier anchovy</name>
    <dbReference type="NCBI Taxonomy" id="363190"/>
    <lineage>
        <taxon>Eukaryota</taxon>
        <taxon>Metazoa</taxon>
        <taxon>Chordata</taxon>
        <taxon>Craniata</taxon>
        <taxon>Vertebrata</taxon>
        <taxon>Euteleostomi</taxon>
        <taxon>Actinopterygii</taxon>
        <taxon>Neopterygii</taxon>
        <taxon>Teleostei</taxon>
        <taxon>Clupei</taxon>
        <taxon>Clupeiformes</taxon>
        <taxon>Clupeoidei</taxon>
        <taxon>Engraulidae</taxon>
        <taxon>Coilinae</taxon>
        <taxon>Coilia</taxon>
    </lineage>
</organism>
<dbReference type="SUPFAM" id="SSF82171">
    <property type="entry name" value="DPP6 N-terminal domain-like"/>
    <property type="match status" value="1"/>
</dbReference>
<dbReference type="InterPro" id="IPR029058">
    <property type="entry name" value="AB_hydrolase_fold"/>
</dbReference>
<dbReference type="InterPro" id="IPR050278">
    <property type="entry name" value="Serine_Prot_S9B/DPPIV"/>
</dbReference>
<feature type="compositionally biased region" description="Basic and acidic residues" evidence="3">
    <location>
        <begin position="1"/>
        <end position="24"/>
    </location>
</feature>
<keyword evidence="2" id="KW-0325">Glycoprotein</keyword>
<dbReference type="Gene3D" id="2.140.10.30">
    <property type="entry name" value="Dipeptidylpeptidase IV, N-terminal domain"/>
    <property type="match status" value="1"/>
</dbReference>
<comment type="subcellular location">
    <subcellularLocation>
        <location evidence="1">Cell membrane</location>
        <topology evidence="1">Single-pass type II membrane protein</topology>
    </subcellularLocation>
</comment>
<evidence type="ECO:0000259" key="6">
    <source>
        <dbReference type="Pfam" id="PF00930"/>
    </source>
</evidence>
<sequence length="826" mass="93491">MAGEERSGEEEREKRRGQERRGGEGEEERTGEERRRGRRGRLSEGGWGHAYDLGGLSPPQRNWKGIAIALLVILVVCSLITMSVIVLTPPDNSGGSNSKLTVEDLFKPEFSISDPEAKWISEAEVLYKNQEGNVVKFNFVSNKTEVLLKNSTFAAFKVAKYSVSPDMKYVLFAYDVKPVYRYSYTASYIIYNILTREVWELNPPEVHDSVLQFADWGVKGQQLIYIFENNIYYRSDVRSNSLRLTSSGKEGFVFNGIADWLYEEEVLKTHKAHWWSPDGEMLAFLVINDTLVPNMALPQFTGVAYPKGKQYPYPKAGQPNPSVRLFVVNLYGPTHTQELVPPDTLKLRDYYVVMVKWISNTHTAVRWLNRAQNISILTVCDATIGACMKKYEETSELWLSKQEHEPVFTRDGSKFFLTAPVKQGGQGEFHHIAMVTKPLRSEWSQVQLTSGDWEVTRILAYDESDQILYFLSTEGSPRRRHLHSVSTLGLSPPHCLTCGLSEGRCTFYDAVISPDTQHAILTCQGPEVPSVILLNLSTPNTYIELENNTRLRASLQGKKIQDTIFRVIPKEKFDLPLKISYPVDFKESNLYGLLLVVEATPGGQTVNDKFFLDWTSVLVSSHDVIVVRVDGRGSGYRGQKILQEIHPQLGHLEVQDQIAALQYMLKFPYIDHTRIGIYGKGYGGYTTMMLLKSIDKPITCAVAQSPIVDWKNYASFFSERYLGMPSNNDNRYQLSGVMPIAKGLQDQKLMIIHGTADAKVHFQHSAELIKHLIQIGANYSMQIYPDEGHNLSPKSQRHLSESLAGFFQACLHPCLPTLPEEEEEDE</sequence>
<evidence type="ECO:0000313" key="8">
    <source>
        <dbReference type="Proteomes" id="UP001591681"/>
    </source>
</evidence>
<accession>A0ABD1KUZ3</accession>
<dbReference type="Gene3D" id="3.40.50.1820">
    <property type="entry name" value="alpha/beta hydrolase"/>
    <property type="match status" value="1"/>
</dbReference>
<dbReference type="FunFam" id="3.40.50.1820:FF:000003">
    <property type="entry name" value="Dipeptidyl peptidase 4"/>
    <property type="match status" value="1"/>
</dbReference>
<keyword evidence="8" id="KW-1185">Reference proteome</keyword>
<dbReference type="Pfam" id="PF00930">
    <property type="entry name" value="DPPIV_N"/>
    <property type="match status" value="1"/>
</dbReference>
<dbReference type="SUPFAM" id="SSF53474">
    <property type="entry name" value="alpha/beta-Hydrolases"/>
    <property type="match status" value="1"/>
</dbReference>
<evidence type="ECO:0008006" key="9">
    <source>
        <dbReference type="Google" id="ProtNLM"/>
    </source>
</evidence>
<dbReference type="GO" id="GO:0005886">
    <property type="term" value="C:plasma membrane"/>
    <property type="evidence" value="ECO:0007669"/>
    <property type="project" value="UniProtKB-SubCell"/>
</dbReference>
<evidence type="ECO:0000256" key="2">
    <source>
        <dbReference type="ARBA" id="ARBA00023180"/>
    </source>
</evidence>
<feature type="region of interest" description="Disordered" evidence="3">
    <location>
        <begin position="1"/>
        <end position="41"/>
    </location>
</feature>
<dbReference type="PANTHER" id="PTHR11731">
    <property type="entry name" value="PROTEASE FAMILY S9B,C DIPEPTIDYL-PEPTIDASE IV-RELATED"/>
    <property type="match status" value="1"/>
</dbReference>
<protein>
    <recommendedName>
        <fullName evidence="9">Dipeptidyl peptidase like 10</fullName>
    </recommendedName>
</protein>